<dbReference type="PANTHER" id="PTHR11785">
    <property type="entry name" value="AMINO ACID TRANSPORTER"/>
    <property type="match status" value="1"/>
</dbReference>
<feature type="transmembrane region" description="Helical" evidence="5">
    <location>
        <begin position="357"/>
        <end position="378"/>
    </location>
</feature>
<evidence type="ECO:0000313" key="6">
    <source>
        <dbReference type="EMBL" id="TCT06824.1"/>
    </source>
</evidence>
<keyword evidence="3 5" id="KW-1133">Transmembrane helix</keyword>
<dbReference type="InterPro" id="IPR002293">
    <property type="entry name" value="AA/rel_permease1"/>
</dbReference>
<dbReference type="Gene3D" id="1.20.1740.10">
    <property type="entry name" value="Amino acid/polyamine transporter I"/>
    <property type="match status" value="1"/>
</dbReference>
<evidence type="ECO:0000313" key="7">
    <source>
        <dbReference type="Proteomes" id="UP000294664"/>
    </source>
</evidence>
<keyword evidence="2 5" id="KW-0812">Transmembrane</keyword>
<dbReference type="Proteomes" id="UP000294664">
    <property type="component" value="Unassembled WGS sequence"/>
</dbReference>
<feature type="transmembrane region" description="Helical" evidence="5">
    <location>
        <begin position="390"/>
        <end position="409"/>
    </location>
</feature>
<dbReference type="RefSeq" id="WP_132030297.1">
    <property type="nucleotide sequence ID" value="NZ_SMAI01000002.1"/>
</dbReference>
<dbReference type="GO" id="GO:0016020">
    <property type="term" value="C:membrane"/>
    <property type="evidence" value="ECO:0007669"/>
    <property type="project" value="UniProtKB-SubCell"/>
</dbReference>
<feature type="transmembrane region" description="Helical" evidence="5">
    <location>
        <begin position="91"/>
        <end position="115"/>
    </location>
</feature>
<accession>A0A4R3M148</accession>
<comment type="subcellular location">
    <subcellularLocation>
        <location evidence="1">Membrane</location>
        <topology evidence="1">Multi-pass membrane protein</topology>
    </subcellularLocation>
</comment>
<sequence length="450" mass="46519">MPKPAARREAQGLSVIDGVAVMVGIIFGIGIFKTPPLIAANVGSEAAFVAAWLLGGLVTLAGALCYAELAAAHPDRGGEYHFLSRAYGPRLAVLFAWARGTVIQTGAIAAVAFVYGDYANALLPLGTHGPDLHAAIAVIALTALNVSGTRRSSLGQRVFTLLTLVAIVTVAVAGFLVSAPVPTVSAGGSDPSAAFGMAMVLVLLTYGGWSEAVYLSGEMRDVQRSMTRTLVIGTIVVVAAYGLFNIALLNAFGLEGLRATTAPAADLMSALAGGAGETVIAIVVCVMAVSTLNGTVLTGARAFHALGSDVPMLGFLCRADLGKGAPVAALLVQGGLALVLIVFGAFTRDGFSAMVDFTAPVFWGFLFLVSLSLFLFRWREPDRARPFRVPLYPVTPLLFSLACAGLLYASLAYTGVGALVGVAVVAAGLPLLFFMRRDPDTGYAPRQPAE</sequence>
<reference evidence="6 7" key="1">
    <citation type="submission" date="2019-03" db="EMBL/GenBank/DDBJ databases">
        <title>Genomic Encyclopedia of Type Strains, Phase IV (KMG-IV): sequencing the most valuable type-strain genomes for metagenomic binning, comparative biology and taxonomic classification.</title>
        <authorList>
            <person name="Goeker M."/>
        </authorList>
    </citation>
    <scope>NUCLEOTIDE SEQUENCE [LARGE SCALE GENOMIC DNA]</scope>
    <source>
        <strain evidence="6 7">DSM 9035</strain>
    </source>
</reference>
<proteinExistence type="predicted"/>
<feature type="transmembrane region" description="Helical" evidence="5">
    <location>
        <begin position="127"/>
        <end position="146"/>
    </location>
</feature>
<dbReference type="GO" id="GO:0015179">
    <property type="term" value="F:L-amino acid transmembrane transporter activity"/>
    <property type="evidence" value="ECO:0007669"/>
    <property type="project" value="TreeGrafter"/>
</dbReference>
<feature type="transmembrane region" description="Helical" evidence="5">
    <location>
        <begin position="12"/>
        <end position="32"/>
    </location>
</feature>
<dbReference type="InterPro" id="IPR050598">
    <property type="entry name" value="AminoAcid_Transporter"/>
</dbReference>
<evidence type="ECO:0000256" key="2">
    <source>
        <dbReference type="ARBA" id="ARBA00022692"/>
    </source>
</evidence>
<evidence type="ECO:0000256" key="1">
    <source>
        <dbReference type="ARBA" id="ARBA00004141"/>
    </source>
</evidence>
<evidence type="ECO:0000256" key="5">
    <source>
        <dbReference type="SAM" id="Phobius"/>
    </source>
</evidence>
<feature type="transmembrane region" description="Helical" evidence="5">
    <location>
        <begin position="158"/>
        <end position="179"/>
    </location>
</feature>
<evidence type="ECO:0000256" key="3">
    <source>
        <dbReference type="ARBA" id="ARBA00022989"/>
    </source>
</evidence>
<feature type="transmembrane region" description="Helical" evidence="5">
    <location>
        <begin position="230"/>
        <end position="252"/>
    </location>
</feature>
<feature type="transmembrane region" description="Helical" evidence="5">
    <location>
        <begin position="47"/>
        <end position="70"/>
    </location>
</feature>
<dbReference type="EMBL" id="SMAI01000002">
    <property type="protein sequence ID" value="TCT06824.1"/>
    <property type="molecule type" value="Genomic_DNA"/>
</dbReference>
<keyword evidence="7" id="KW-1185">Reference proteome</keyword>
<dbReference type="OrthoDB" id="9762947at2"/>
<name>A0A4R3M148_9HYPH</name>
<dbReference type="PIRSF" id="PIRSF006060">
    <property type="entry name" value="AA_transporter"/>
    <property type="match status" value="1"/>
</dbReference>
<feature type="transmembrane region" description="Helical" evidence="5">
    <location>
        <begin position="415"/>
        <end position="434"/>
    </location>
</feature>
<organism evidence="6 7">
    <name type="scientific">Aquabacter spiritensis</name>
    <dbReference type="NCBI Taxonomy" id="933073"/>
    <lineage>
        <taxon>Bacteria</taxon>
        <taxon>Pseudomonadati</taxon>
        <taxon>Pseudomonadota</taxon>
        <taxon>Alphaproteobacteria</taxon>
        <taxon>Hyphomicrobiales</taxon>
        <taxon>Xanthobacteraceae</taxon>
        <taxon>Aquabacter</taxon>
    </lineage>
</organism>
<dbReference type="Pfam" id="PF13520">
    <property type="entry name" value="AA_permease_2"/>
    <property type="match status" value="1"/>
</dbReference>
<feature type="transmembrane region" description="Helical" evidence="5">
    <location>
        <begin position="324"/>
        <end position="345"/>
    </location>
</feature>
<comment type="caution">
    <text evidence="6">The sequence shown here is derived from an EMBL/GenBank/DDBJ whole genome shotgun (WGS) entry which is preliminary data.</text>
</comment>
<feature type="transmembrane region" description="Helical" evidence="5">
    <location>
        <begin position="191"/>
        <end position="209"/>
    </location>
</feature>
<dbReference type="PANTHER" id="PTHR11785:SF512">
    <property type="entry name" value="SOBREMESA, ISOFORM B"/>
    <property type="match status" value="1"/>
</dbReference>
<dbReference type="AlphaFoldDB" id="A0A4R3M148"/>
<keyword evidence="4 5" id="KW-0472">Membrane</keyword>
<evidence type="ECO:0000256" key="4">
    <source>
        <dbReference type="ARBA" id="ARBA00023136"/>
    </source>
</evidence>
<protein>
    <submittedName>
        <fullName evidence="6">Amino acid/polyamine/organocation transporter (APC superfamily)</fullName>
    </submittedName>
</protein>
<gene>
    <name evidence="6" type="ORF">EDC64_102304</name>
</gene>